<dbReference type="EMBL" id="GEDG01027725">
    <property type="protein sequence ID" value="JAP13642.1"/>
    <property type="molecule type" value="Transcribed_RNA"/>
</dbReference>
<reference evidence="1" key="1">
    <citation type="submission" date="2015-12" db="EMBL/GenBank/DDBJ databases">
        <title>Gene expression during late stages of embryo sac development: a critical building block for successful pollen-pistil interactions.</title>
        <authorList>
            <person name="Liu Y."/>
            <person name="Joly V."/>
            <person name="Sabar M."/>
            <person name="Matton D.P."/>
        </authorList>
    </citation>
    <scope>NUCLEOTIDE SEQUENCE</scope>
</reference>
<evidence type="ECO:0000313" key="1">
    <source>
        <dbReference type="EMBL" id="JAP13642.1"/>
    </source>
</evidence>
<organism evidence="1">
    <name type="scientific">Solanum chacoense</name>
    <name type="common">Chaco potato</name>
    <dbReference type="NCBI Taxonomy" id="4108"/>
    <lineage>
        <taxon>Eukaryota</taxon>
        <taxon>Viridiplantae</taxon>
        <taxon>Streptophyta</taxon>
        <taxon>Embryophyta</taxon>
        <taxon>Tracheophyta</taxon>
        <taxon>Spermatophyta</taxon>
        <taxon>Magnoliopsida</taxon>
        <taxon>eudicotyledons</taxon>
        <taxon>Gunneridae</taxon>
        <taxon>Pentapetalae</taxon>
        <taxon>asterids</taxon>
        <taxon>lamiids</taxon>
        <taxon>Solanales</taxon>
        <taxon>Solanaceae</taxon>
        <taxon>Solanoideae</taxon>
        <taxon>Solaneae</taxon>
        <taxon>Solanum</taxon>
    </lineage>
</organism>
<proteinExistence type="predicted"/>
<name>A0A0V0H0H7_SOLCH</name>
<dbReference type="AlphaFoldDB" id="A0A0V0H0H7"/>
<protein>
    <submittedName>
        <fullName evidence="1">Putative ovule protein</fullName>
    </submittedName>
</protein>
<sequence length="76" mass="8650">MNILQGFAPYSTESVNINCTAEFKDTVPPLLPQLCDIVPTPGLNYCRNVLYHSMEDCITRTCSYHTLTFKIKFFLA</sequence>
<accession>A0A0V0H0H7</accession>